<reference evidence="7" key="2">
    <citation type="submission" date="2025-08" db="UniProtKB">
        <authorList>
            <consortium name="Ensembl"/>
        </authorList>
    </citation>
    <scope>IDENTIFICATION</scope>
</reference>
<dbReference type="InterPro" id="IPR053816">
    <property type="entry name" value="CATSPERE_beta-prop"/>
</dbReference>
<feature type="transmembrane region" description="Helical" evidence="4">
    <location>
        <begin position="419"/>
        <end position="444"/>
    </location>
</feature>
<evidence type="ECO:0000259" key="6">
    <source>
        <dbReference type="Pfam" id="PF22849"/>
    </source>
</evidence>
<organism evidence="7 8">
    <name type="scientific">Peromyscus maniculatus bairdii</name>
    <name type="common">Prairie deer mouse</name>
    <dbReference type="NCBI Taxonomy" id="230844"/>
    <lineage>
        <taxon>Eukaryota</taxon>
        <taxon>Metazoa</taxon>
        <taxon>Chordata</taxon>
        <taxon>Craniata</taxon>
        <taxon>Vertebrata</taxon>
        <taxon>Euteleostomi</taxon>
        <taxon>Mammalia</taxon>
        <taxon>Eutheria</taxon>
        <taxon>Euarchontoglires</taxon>
        <taxon>Glires</taxon>
        <taxon>Rodentia</taxon>
        <taxon>Myomorpha</taxon>
        <taxon>Muroidea</taxon>
        <taxon>Cricetidae</taxon>
        <taxon>Neotominae</taxon>
        <taxon>Peromyscus</taxon>
    </lineage>
</organism>
<evidence type="ECO:0000313" key="7">
    <source>
        <dbReference type="Ensembl" id="ENSPEMP00000031495.1"/>
    </source>
</evidence>
<keyword evidence="8" id="KW-1185">Reference proteome</keyword>
<accession>A0A8C8UF56</accession>
<protein>
    <recommendedName>
        <fullName evidence="9">Cation channel sperm-associated protein subunit epsilon</fullName>
    </recommendedName>
</protein>
<dbReference type="Ensembl" id="ENSPEMT00000041934.1">
    <property type="protein sequence ID" value="ENSPEMP00000031495.1"/>
    <property type="gene ID" value="ENSPEMG00000024531.1"/>
</dbReference>
<dbReference type="Proteomes" id="UP000694547">
    <property type="component" value="Chromosome 11"/>
</dbReference>
<evidence type="ECO:0008006" key="9">
    <source>
        <dbReference type="Google" id="ProtNLM"/>
    </source>
</evidence>
<evidence type="ECO:0000256" key="4">
    <source>
        <dbReference type="SAM" id="Phobius"/>
    </source>
</evidence>
<dbReference type="GO" id="GO:0030317">
    <property type="term" value="P:flagellated sperm motility"/>
    <property type="evidence" value="ECO:0007669"/>
    <property type="project" value="TreeGrafter"/>
</dbReference>
<sequence>MSSNLVAHFLYSALPDLILWDAHRVYYYYRNFTISGTMKTQEREENLSSLSDGSKIHNVIVDRFGSILIKMENNVMFFSKTDITDIIKLHIWANSTIKSALYFNRSAKVYLLYFSEIYLMQRQEYPLFLEIESSVYRSDDRCPYLAFQHNIFSDFYFIDKGETLTIWTQIVYKENMGLSIIIEHYGPNILTWTQDLSYEIASGLCTKTMYTTFSQTTNYELVKDYFKDKNTGLMLVQFRPSQFSKTCPMAKQVGDWKIRYDVGKYGCPRRLEFNEPFHPIIELYDENGFVKIVEANFIVWEIHGRNDYTFNYTMKQSGCINEAQTFKSMIEENKDLPLDDVWGPQNYKTCFSYAVGKPGDLNQPYEILNHSNKNHLLWPMDHSGMYVFRVRILDPNFSFCNLTSIFAIETFGVIPSPSVYLVVAFLFVLMLTFISILVLSYFWYTKIYRQFIFEPLHKPPTKLKKN</sequence>
<proteinExistence type="inferred from homology"/>
<dbReference type="Pfam" id="PF22849">
    <property type="entry name" value="CATSPERE_Ig-like"/>
    <property type="match status" value="1"/>
</dbReference>
<dbReference type="PANTHER" id="PTHR33722">
    <property type="entry name" value="CATION CHANNEL SPERM-ASSOCIATED PROTEIN SUBUNIT DELTA-RELATED"/>
    <property type="match status" value="1"/>
</dbReference>
<keyword evidence="4" id="KW-0472">Membrane</keyword>
<feature type="domain" description="CATSPERE beta-propeller" evidence="5">
    <location>
        <begin position="3"/>
        <end position="136"/>
    </location>
</feature>
<dbReference type="GO" id="GO:0097228">
    <property type="term" value="C:sperm principal piece"/>
    <property type="evidence" value="ECO:0007669"/>
    <property type="project" value="TreeGrafter"/>
</dbReference>
<name>A0A8C8UF56_PERMB</name>
<evidence type="ECO:0000256" key="2">
    <source>
        <dbReference type="ARBA" id="ARBA00022729"/>
    </source>
</evidence>
<dbReference type="PANTHER" id="PTHR33722:SF3">
    <property type="entry name" value="CATION CHANNEL SPERM-ASSOCIATED AUXILIARY SUBUNIT EPSILON"/>
    <property type="match status" value="1"/>
</dbReference>
<keyword evidence="4" id="KW-0812">Transmembrane</keyword>
<keyword evidence="4" id="KW-1133">Transmembrane helix</keyword>
<evidence type="ECO:0000256" key="1">
    <source>
        <dbReference type="ARBA" id="ARBA00010246"/>
    </source>
</evidence>
<dbReference type="GeneTree" id="ENSGT00940000162691"/>
<keyword evidence="2" id="KW-0732">Signal</keyword>
<reference evidence="7" key="3">
    <citation type="submission" date="2025-09" db="UniProtKB">
        <authorList>
            <consortium name="Ensembl"/>
        </authorList>
    </citation>
    <scope>IDENTIFICATION</scope>
</reference>
<evidence type="ECO:0000256" key="3">
    <source>
        <dbReference type="ARBA" id="ARBA00023180"/>
    </source>
</evidence>
<dbReference type="GO" id="GO:0048240">
    <property type="term" value="P:sperm capacitation"/>
    <property type="evidence" value="ECO:0007669"/>
    <property type="project" value="TreeGrafter"/>
</dbReference>
<dbReference type="InterPro" id="IPR028751">
    <property type="entry name" value="CATSPERD/E"/>
</dbReference>
<evidence type="ECO:0000259" key="5">
    <source>
        <dbReference type="Pfam" id="PF22844"/>
    </source>
</evidence>
<evidence type="ECO:0000313" key="8">
    <source>
        <dbReference type="Proteomes" id="UP000694547"/>
    </source>
</evidence>
<feature type="domain" description="CATSPERE Ig-like" evidence="6">
    <location>
        <begin position="146"/>
        <end position="253"/>
    </location>
</feature>
<dbReference type="GO" id="GO:0036128">
    <property type="term" value="C:CatSper complex"/>
    <property type="evidence" value="ECO:0007669"/>
    <property type="project" value="InterPro"/>
</dbReference>
<dbReference type="InterPro" id="IPR053815">
    <property type="entry name" value="CATSPERE_Ig-like"/>
</dbReference>
<dbReference type="AlphaFoldDB" id="A0A8C8UF56"/>
<reference evidence="7 8" key="1">
    <citation type="submission" date="2018-10" db="EMBL/GenBank/DDBJ databases">
        <title>Improved assembly of the deer mouse Peromyscus maniculatus genome.</title>
        <authorList>
            <person name="Lassance J.-M."/>
            <person name="Hoekstra H.E."/>
        </authorList>
    </citation>
    <scope>NUCLEOTIDE SEQUENCE [LARGE SCALE GENOMIC DNA]</scope>
</reference>
<keyword evidence="3" id="KW-0325">Glycoprotein</keyword>
<comment type="similarity">
    <text evidence="1">Belongs to the CATSPERD family.</text>
</comment>
<dbReference type="Pfam" id="PF22844">
    <property type="entry name" value="Beta-prop_CATSPERE"/>
    <property type="match status" value="1"/>
</dbReference>